<dbReference type="PANTHER" id="PTHR23041">
    <property type="entry name" value="RING FINGER DOMAIN-CONTAINING"/>
    <property type="match status" value="1"/>
</dbReference>
<dbReference type="GO" id="GO:0008270">
    <property type="term" value="F:zinc ion binding"/>
    <property type="evidence" value="ECO:0007669"/>
    <property type="project" value="UniProtKB-KW"/>
</dbReference>
<proteinExistence type="predicted"/>
<keyword evidence="1" id="KW-0479">Metal-binding</keyword>
<dbReference type="RefSeq" id="XP_009494264.1">
    <property type="nucleotide sequence ID" value="XM_009495989.1"/>
</dbReference>
<sequence>MAPRRRHHQPSRSPSPDYSVLGFFTPPDNPNDINNLPAHMRVGVGPASSRQAPAPVIDLTFPNVGAARPGPGAASSPPAADVGLSMAPAAEAASSKPPTAEEADRPTAFLLDCSICLTFIRRPMATPCGHVYCRPCLLALLKAASPRHSQASPTSRALCPICREPISYRNCIRLFLDQAPPNARTTVLASHVRSRTDHSEDDSATVAAAAAAAAVAVARPRPRPRPRGTHIPGPNEAVDISSPDEVVSIRQTPPGPGVEIELSLIDDEEEGTRSGAVVDAAAAAAVEARGTLVPSRAVRPPASPMYPLAAENSMSELETGHPVASGTGQGTEEAREAQEQHRRQPPQQEDSPSIAEWAVDSSTPEFHPVPRMDDAISPDEGAAGAGWEDPSDIELSFEDSPADEHNPQAASDRAEFVAGTMLGDVSDRDSRSPSDEDFNYSAEEDDDMGDPPGEHVALPTAHFDASYTSPRKRQRFTVDN</sequence>
<feature type="region of interest" description="Disordered" evidence="5">
    <location>
        <begin position="1"/>
        <end position="38"/>
    </location>
</feature>
<dbReference type="SMART" id="SM00184">
    <property type="entry name" value="RING"/>
    <property type="match status" value="1"/>
</dbReference>
<dbReference type="OrthoDB" id="6270329at2759"/>
<dbReference type="PROSITE" id="PS50089">
    <property type="entry name" value="ZF_RING_2"/>
    <property type="match status" value="1"/>
</dbReference>
<dbReference type="Proteomes" id="UP000030693">
    <property type="component" value="Unassembled WGS sequence"/>
</dbReference>
<feature type="compositionally biased region" description="Acidic residues" evidence="5">
    <location>
        <begin position="389"/>
        <end position="401"/>
    </location>
</feature>
<keyword evidence="2 4" id="KW-0863">Zinc-finger</keyword>
<dbReference type="Pfam" id="PF00097">
    <property type="entry name" value="zf-C3HC4"/>
    <property type="match status" value="1"/>
</dbReference>
<evidence type="ECO:0000256" key="5">
    <source>
        <dbReference type="SAM" id="MobiDB-lite"/>
    </source>
</evidence>
<dbReference type="PROSITE" id="PS00518">
    <property type="entry name" value="ZF_RING_1"/>
    <property type="match status" value="1"/>
</dbReference>
<gene>
    <name evidence="7" type="ORF">H696_02091</name>
</gene>
<dbReference type="SUPFAM" id="SSF57850">
    <property type="entry name" value="RING/U-box"/>
    <property type="match status" value="1"/>
</dbReference>
<feature type="compositionally biased region" description="Basic residues" evidence="5">
    <location>
        <begin position="1"/>
        <end position="10"/>
    </location>
</feature>
<dbReference type="Gene3D" id="3.30.40.10">
    <property type="entry name" value="Zinc/RING finger domain, C3HC4 (zinc finger)"/>
    <property type="match status" value="1"/>
</dbReference>
<organism evidence="7">
    <name type="scientific">Fonticula alba</name>
    <name type="common">Slime mold</name>
    <dbReference type="NCBI Taxonomy" id="691883"/>
    <lineage>
        <taxon>Eukaryota</taxon>
        <taxon>Rotosphaerida</taxon>
        <taxon>Fonticulaceae</taxon>
        <taxon>Fonticula</taxon>
    </lineage>
</organism>
<dbReference type="InterPro" id="IPR001841">
    <property type="entry name" value="Znf_RING"/>
</dbReference>
<evidence type="ECO:0000256" key="2">
    <source>
        <dbReference type="ARBA" id="ARBA00022771"/>
    </source>
</evidence>
<dbReference type="STRING" id="691883.A0A058ZA62"/>
<dbReference type="InterPro" id="IPR047134">
    <property type="entry name" value="RNF4"/>
</dbReference>
<feature type="region of interest" description="Disordered" evidence="5">
    <location>
        <begin position="315"/>
        <end position="480"/>
    </location>
</feature>
<dbReference type="AlphaFoldDB" id="A0A058ZA62"/>
<evidence type="ECO:0000313" key="8">
    <source>
        <dbReference type="Proteomes" id="UP000030693"/>
    </source>
</evidence>
<dbReference type="EMBL" id="KB932203">
    <property type="protein sequence ID" value="KCV71140.1"/>
    <property type="molecule type" value="Genomic_DNA"/>
</dbReference>
<reference evidence="7" key="1">
    <citation type="submission" date="2013-04" db="EMBL/GenBank/DDBJ databases">
        <title>The Genome Sequence of Fonticula alba ATCC 38817.</title>
        <authorList>
            <consortium name="The Broad Institute Genomics Platform"/>
            <person name="Russ C."/>
            <person name="Cuomo C."/>
            <person name="Burger G."/>
            <person name="Gray M.W."/>
            <person name="Holland P.W.H."/>
            <person name="King N."/>
            <person name="Lang F.B.F."/>
            <person name="Roger A.J."/>
            <person name="Ruiz-Trillo I."/>
            <person name="Brown M."/>
            <person name="Walker B."/>
            <person name="Young S."/>
            <person name="Zeng Q."/>
            <person name="Gargeya S."/>
            <person name="Fitzgerald M."/>
            <person name="Haas B."/>
            <person name="Abouelleil A."/>
            <person name="Allen A.W."/>
            <person name="Alvarado L."/>
            <person name="Arachchi H.M."/>
            <person name="Berlin A.M."/>
            <person name="Chapman S.B."/>
            <person name="Gainer-Dewar J."/>
            <person name="Goldberg J."/>
            <person name="Griggs A."/>
            <person name="Gujja S."/>
            <person name="Hansen M."/>
            <person name="Howarth C."/>
            <person name="Imamovic A."/>
            <person name="Ireland A."/>
            <person name="Larimer J."/>
            <person name="McCowan C."/>
            <person name="Murphy C."/>
            <person name="Pearson M."/>
            <person name="Poon T.W."/>
            <person name="Priest M."/>
            <person name="Roberts A."/>
            <person name="Saif S."/>
            <person name="Shea T."/>
            <person name="Sisk P."/>
            <person name="Sykes S."/>
            <person name="Wortman J."/>
            <person name="Nusbaum C."/>
            <person name="Birren B."/>
        </authorList>
    </citation>
    <scope>NUCLEOTIDE SEQUENCE [LARGE SCALE GENOMIC DNA]</scope>
    <source>
        <strain evidence="7">ATCC 38817</strain>
    </source>
</reference>
<keyword evidence="3" id="KW-0862">Zinc</keyword>
<dbReference type="UniPathway" id="UPA00143"/>
<dbReference type="InterPro" id="IPR017907">
    <property type="entry name" value="Znf_RING_CS"/>
</dbReference>
<evidence type="ECO:0000256" key="4">
    <source>
        <dbReference type="PROSITE-ProRule" id="PRU00175"/>
    </source>
</evidence>
<feature type="domain" description="RING-type" evidence="6">
    <location>
        <begin position="113"/>
        <end position="163"/>
    </location>
</feature>
<feature type="compositionally biased region" description="Basic and acidic residues" evidence="5">
    <location>
        <begin position="425"/>
        <end position="434"/>
    </location>
</feature>
<evidence type="ECO:0000256" key="1">
    <source>
        <dbReference type="ARBA" id="ARBA00022723"/>
    </source>
</evidence>
<evidence type="ECO:0000313" key="7">
    <source>
        <dbReference type="EMBL" id="KCV71140.1"/>
    </source>
</evidence>
<dbReference type="GeneID" id="20526816"/>
<feature type="compositionally biased region" description="Acidic residues" evidence="5">
    <location>
        <begin position="435"/>
        <end position="449"/>
    </location>
</feature>
<dbReference type="PANTHER" id="PTHR23041:SF78">
    <property type="entry name" value="E3 UBIQUITIN-PROTEIN LIGASE RNF4"/>
    <property type="match status" value="1"/>
</dbReference>
<dbReference type="InterPro" id="IPR018957">
    <property type="entry name" value="Znf_C3HC4_RING-type"/>
</dbReference>
<protein>
    <recommendedName>
        <fullName evidence="6">RING-type domain-containing protein</fullName>
    </recommendedName>
</protein>
<keyword evidence="8" id="KW-1185">Reference proteome</keyword>
<evidence type="ECO:0000256" key="3">
    <source>
        <dbReference type="ARBA" id="ARBA00022833"/>
    </source>
</evidence>
<evidence type="ECO:0000259" key="6">
    <source>
        <dbReference type="PROSITE" id="PS50089"/>
    </source>
</evidence>
<accession>A0A058ZA62</accession>
<dbReference type="InterPro" id="IPR013083">
    <property type="entry name" value="Znf_RING/FYVE/PHD"/>
</dbReference>
<feature type="compositionally biased region" description="Basic residues" evidence="5">
    <location>
        <begin position="470"/>
        <end position="480"/>
    </location>
</feature>
<feature type="region of interest" description="Disordered" evidence="5">
    <location>
        <begin position="217"/>
        <end position="240"/>
    </location>
</feature>
<dbReference type="GO" id="GO:0016567">
    <property type="term" value="P:protein ubiquitination"/>
    <property type="evidence" value="ECO:0007669"/>
    <property type="project" value="UniProtKB-UniPathway"/>
</dbReference>
<name>A0A058ZA62_FONAL</name>
<feature type="compositionally biased region" description="Basic and acidic residues" evidence="5">
    <location>
        <begin position="332"/>
        <end position="342"/>
    </location>
</feature>